<dbReference type="PANTHER" id="PTHR33112:SF1">
    <property type="entry name" value="HETEROKARYON INCOMPATIBILITY DOMAIN-CONTAINING PROTEIN"/>
    <property type="match status" value="1"/>
</dbReference>
<protein>
    <recommendedName>
        <fullName evidence="1">Heterokaryon incompatibility domain-containing protein</fullName>
    </recommendedName>
</protein>
<name>A0A1J9QYV9_9PEZI</name>
<dbReference type="AlphaFoldDB" id="A0A1J9QYV9"/>
<keyword evidence="3" id="KW-1185">Reference proteome</keyword>
<dbReference type="GeneID" id="31014649"/>
<dbReference type="STRING" id="236234.A0A1J9QYV9"/>
<feature type="domain" description="Heterokaryon incompatibility" evidence="1">
    <location>
        <begin position="236"/>
        <end position="372"/>
    </location>
</feature>
<evidence type="ECO:0000259" key="1">
    <source>
        <dbReference type="Pfam" id="PF06985"/>
    </source>
</evidence>
<evidence type="ECO:0000313" key="2">
    <source>
        <dbReference type="EMBL" id="OJD33178.1"/>
    </source>
</evidence>
<dbReference type="RefSeq" id="XP_020129438.1">
    <property type="nucleotide sequence ID" value="XM_020274388.1"/>
</dbReference>
<accession>A0A1J9QYV9</accession>
<dbReference type="Proteomes" id="UP000183809">
    <property type="component" value="Unassembled WGS sequence"/>
</dbReference>
<evidence type="ECO:0000313" key="3">
    <source>
        <dbReference type="Proteomes" id="UP000183809"/>
    </source>
</evidence>
<organism evidence="2 3">
    <name type="scientific">Diplodia corticola</name>
    <dbReference type="NCBI Taxonomy" id="236234"/>
    <lineage>
        <taxon>Eukaryota</taxon>
        <taxon>Fungi</taxon>
        <taxon>Dikarya</taxon>
        <taxon>Ascomycota</taxon>
        <taxon>Pezizomycotina</taxon>
        <taxon>Dothideomycetes</taxon>
        <taxon>Dothideomycetes incertae sedis</taxon>
        <taxon>Botryosphaeriales</taxon>
        <taxon>Botryosphaeriaceae</taxon>
        <taxon>Diplodia</taxon>
    </lineage>
</organism>
<dbReference type="InterPro" id="IPR010730">
    <property type="entry name" value="HET"/>
</dbReference>
<sequence length="709" mass="81234">MSWLQKLRTFSNGLRSESPVPSIDRSNPQKNRRRLKILTSADSGKLRVAVVDEEFLRSMTSACFDTKLCPQCEALKLDERIAEALRSPKDLSIWSQFSTLLPTMDESCAFCQFYRQISSGSSAAPNVRCFEVQSVREHHLLVMKSWDLFITKHAKTSGFSDVQVLRGENSLGLRCPEAWPISSVGVDYEELRRKLAFCDGRGAKYILKDTPPPAHPIFVINCHTRKVEPLVPGTKYVCLSYVWGPPKGENPDFGDLPDPTERTVEDAITVTSKLHYQYLWVDKYCIDQKDENMKMAQINQMDCIYAQADLTIIAAAGDHADYGLPGVSTQPRSPRRSFKIGDYVLMSCWEESSLAHGLRQSKWMERGWTYQEALLSQRRLFFTDYCYLHDCGKCYIEGDESKRFESWVNSPTLVNHGRMKSQSKWMGYNISTTLPDACARIEEYSKRNLSYQSDSLNAITGVLQTLELSDPPIHHYYGVPMLQPSEREAEPSTSNMDGFVQSLRWSLNASADKKRRPDFPSWSWVGWQSPCSYLQQNLSVLAPSTVKVEIEQSSGARIDWSGFAEKGYLKQDQPSQSHCIWIEAWTFPVETLDTPPSFHENVQRAWLVRNHDFETSRFKGLIEIFYRNSTEDMKRLKAKCEARKVVAVVLGDISKELPMRSIIIVEELDGVYQRVGNFDDNDFSLLFDIGPSFWERDIVKLSRRWIRLS</sequence>
<dbReference type="EMBL" id="MNUE01000032">
    <property type="protein sequence ID" value="OJD33178.1"/>
    <property type="molecule type" value="Genomic_DNA"/>
</dbReference>
<dbReference type="OrthoDB" id="5428863at2759"/>
<comment type="caution">
    <text evidence="2">The sequence shown here is derived from an EMBL/GenBank/DDBJ whole genome shotgun (WGS) entry which is preliminary data.</text>
</comment>
<gene>
    <name evidence="2" type="ORF">BKCO1_32000106</name>
</gene>
<dbReference type="PANTHER" id="PTHR33112">
    <property type="entry name" value="DOMAIN PROTEIN, PUTATIVE-RELATED"/>
    <property type="match status" value="1"/>
</dbReference>
<dbReference type="Pfam" id="PF06985">
    <property type="entry name" value="HET"/>
    <property type="match status" value="1"/>
</dbReference>
<proteinExistence type="predicted"/>
<reference evidence="2 3" key="1">
    <citation type="submission" date="2016-10" db="EMBL/GenBank/DDBJ databases">
        <title>Proteomics and genomics reveal pathogen-plant mechanisms compatible with a hemibiotrophic lifestyle of Diplodia corticola.</title>
        <authorList>
            <person name="Fernandes I."/>
            <person name="De Jonge R."/>
            <person name="Van De Peer Y."/>
            <person name="Devreese B."/>
            <person name="Alves A."/>
            <person name="Esteves A.C."/>
        </authorList>
    </citation>
    <scope>NUCLEOTIDE SEQUENCE [LARGE SCALE GENOMIC DNA]</scope>
    <source>
        <strain evidence="2 3">CBS 112549</strain>
    </source>
</reference>